<keyword evidence="2 4" id="KW-0863">Zinc-finger</keyword>
<evidence type="ECO:0000256" key="1">
    <source>
        <dbReference type="ARBA" id="ARBA00022723"/>
    </source>
</evidence>
<keyword evidence="1" id="KW-0479">Metal-binding</keyword>
<dbReference type="AlphaFoldDB" id="A0A267GNM7"/>
<evidence type="ECO:0000256" key="3">
    <source>
        <dbReference type="ARBA" id="ARBA00022833"/>
    </source>
</evidence>
<evidence type="ECO:0000313" key="9">
    <source>
        <dbReference type="Proteomes" id="UP000215902"/>
    </source>
</evidence>
<dbReference type="PANTHER" id="PTHR25462">
    <property type="entry name" value="BONUS, ISOFORM C-RELATED"/>
    <property type="match status" value="1"/>
</dbReference>
<feature type="region of interest" description="Disordered" evidence="6">
    <location>
        <begin position="162"/>
        <end position="187"/>
    </location>
</feature>
<feature type="domain" description="RING-type" evidence="7">
    <location>
        <begin position="44"/>
        <end position="87"/>
    </location>
</feature>
<protein>
    <recommendedName>
        <fullName evidence="7">RING-type domain-containing protein</fullName>
    </recommendedName>
</protein>
<dbReference type="PROSITE" id="PS00518">
    <property type="entry name" value="ZF_RING_1"/>
    <property type="match status" value="1"/>
</dbReference>
<dbReference type="OrthoDB" id="111250at2759"/>
<feature type="compositionally biased region" description="Low complexity" evidence="6">
    <location>
        <begin position="162"/>
        <end position="172"/>
    </location>
</feature>
<keyword evidence="3" id="KW-0862">Zinc</keyword>
<dbReference type="PROSITE" id="PS50089">
    <property type="entry name" value="ZF_RING_2"/>
    <property type="match status" value="1"/>
</dbReference>
<dbReference type="Pfam" id="PF15227">
    <property type="entry name" value="zf-C3HC4_4"/>
    <property type="match status" value="1"/>
</dbReference>
<dbReference type="SMART" id="SM00184">
    <property type="entry name" value="RING"/>
    <property type="match status" value="1"/>
</dbReference>
<evidence type="ECO:0000256" key="2">
    <source>
        <dbReference type="ARBA" id="ARBA00022771"/>
    </source>
</evidence>
<name>A0A267GNM7_9PLAT</name>
<dbReference type="Gene3D" id="2.120.10.30">
    <property type="entry name" value="TolB, C-terminal domain"/>
    <property type="match status" value="1"/>
</dbReference>
<dbReference type="InterPro" id="IPR013083">
    <property type="entry name" value="Znf_RING/FYVE/PHD"/>
</dbReference>
<dbReference type="InterPro" id="IPR001841">
    <property type="entry name" value="Znf_RING"/>
</dbReference>
<feature type="compositionally biased region" description="Gly residues" evidence="6">
    <location>
        <begin position="300"/>
        <end position="310"/>
    </location>
</feature>
<dbReference type="STRING" id="282301.A0A267GNM7"/>
<feature type="region of interest" description="Disordered" evidence="6">
    <location>
        <begin position="1"/>
        <end position="24"/>
    </location>
</feature>
<proteinExistence type="predicted"/>
<sequence>MESDCEAADDAAGSSTSCVCDQPGCASSSSSSGSIESLEDLTTCPIHLGRLHEPKLLNCSHVFCLTCLEKWDSQQPSRDRFPCPLCRVEARLPAGGLRCLPPAHVHQSIIKYIVDRQCRRLQLPGGGGSRGSGSGGEASTEGGAAAAVAAAADAAAAVASSIGSPRGRSSGVFSGGSGGGGSRKRSLERKQEILAHLAEDFVRRSEEVGAGGLGGGAGMSLMSEFDKAELLAVRENLNKLITRLDDAESRSQKLQDAMEAATAGAHQHHHQFGAASAAAARYPTVNDHLNDVDLDEIRSGSGGGGGGGGSDSSDAEDALDLSFIRHNMKRNSSYKMKEIDMGACADLLQSTRGELEIGAAGLLADADGSTDQAELVLLNSCSRSLLVYSSQEGQIKDLPVLIGDSNPGGRLQCHHMRLVNGLVYVSGVAQQQQQQQQAADSTGAPTGWLSVVACLQLDGQVVKRIERPGGSRDEPLFAGFFVDSRRGDMVVAQPSDQKVEFFTPCLGRTGHWFTFENLHPQYVTWTRERKMLWVSCPAEGHILIVNDRTGVYRKLTTTQIFDSVPAHIITTSDKRIIFTDNQRQRLFWVIRRSEFIFVQRLQFLQELDEITGIAPLGEDKILVCTRRRICVLKPVRKLRHRKRSKCLIA</sequence>
<evidence type="ECO:0000256" key="4">
    <source>
        <dbReference type="PROSITE-ProRule" id="PRU00175"/>
    </source>
</evidence>
<evidence type="ECO:0000256" key="6">
    <source>
        <dbReference type="SAM" id="MobiDB-lite"/>
    </source>
</evidence>
<dbReference type="InterPro" id="IPR017907">
    <property type="entry name" value="Znf_RING_CS"/>
</dbReference>
<reference evidence="8 9" key="1">
    <citation type="submission" date="2017-06" db="EMBL/GenBank/DDBJ databases">
        <title>A platform for efficient transgenesis in Macrostomum lignano, a flatworm model organism for stem cell research.</title>
        <authorList>
            <person name="Berezikov E."/>
        </authorList>
    </citation>
    <scope>NUCLEOTIDE SEQUENCE [LARGE SCALE GENOMIC DNA]</scope>
    <source>
        <strain evidence="8">DV1</strain>
        <tissue evidence="8">Whole organism</tissue>
    </source>
</reference>
<dbReference type="GO" id="GO:0008270">
    <property type="term" value="F:zinc ion binding"/>
    <property type="evidence" value="ECO:0007669"/>
    <property type="project" value="UniProtKB-KW"/>
</dbReference>
<accession>A0A267GNM7</accession>
<keyword evidence="9" id="KW-1185">Reference proteome</keyword>
<keyword evidence="5" id="KW-0175">Coiled coil</keyword>
<dbReference type="InterPro" id="IPR011044">
    <property type="entry name" value="Quino_amine_DH_bsu"/>
</dbReference>
<dbReference type="SUPFAM" id="SSF57850">
    <property type="entry name" value="RING/U-box"/>
    <property type="match status" value="1"/>
</dbReference>
<evidence type="ECO:0000259" key="7">
    <source>
        <dbReference type="PROSITE" id="PS50089"/>
    </source>
</evidence>
<feature type="region of interest" description="Disordered" evidence="6">
    <location>
        <begin position="294"/>
        <end position="314"/>
    </location>
</feature>
<dbReference type="EMBL" id="NIVC01000224">
    <property type="protein sequence ID" value="PAA87625.1"/>
    <property type="molecule type" value="Genomic_DNA"/>
</dbReference>
<dbReference type="PANTHER" id="PTHR25462:SF296">
    <property type="entry name" value="MEIOTIC P26, ISOFORM F"/>
    <property type="match status" value="1"/>
</dbReference>
<dbReference type="Gene3D" id="3.30.40.10">
    <property type="entry name" value="Zinc/RING finger domain, C3HC4 (zinc finger)"/>
    <property type="match status" value="1"/>
</dbReference>
<dbReference type="InterPro" id="IPR011042">
    <property type="entry name" value="6-blade_b-propeller_TolB-like"/>
</dbReference>
<dbReference type="InterPro" id="IPR047153">
    <property type="entry name" value="TRIM45/56/19-like"/>
</dbReference>
<organism evidence="8 9">
    <name type="scientific">Macrostomum lignano</name>
    <dbReference type="NCBI Taxonomy" id="282301"/>
    <lineage>
        <taxon>Eukaryota</taxon>
        <taxon>Metazoa</taxon>
        <taxon>Spiralia</taxon>
        <taxon>Lophotrochozoa</taxon>
        <taxon>Platyhelminthes</taxon>
        <taxon>Rhabditophora</taxon>
        <taxon>Macrostomorpha</taxon>
        <taxon>Macrostomida</taxon>
        <taxon>Macrostomidae</taxon>
        <taxon>Macrostomum</taxon>
    </lineage>
</organism>
<gene>
    <name evidence="8" type="ORF">BOX15_Mlig015500g1</name>
</gene>
<feature type="coiled-coil region" evidence="5">
    <location>
        <begin position="230"/>
        <end position="264"/>
    </location>
</feature>
<dbReference type="Proteomes" id="UP000215902">
    <property type="component" value="Unassembled WGS sequence"/>
</dbReference>
<evidence type="ECO:0000256" key="5">
    <source>
        <dbReference type="SAM" id="Coils"/>
    </source>
</evidence>
<comment type="caution">
    <text evidence="8">The sequence shown here is derived from an EMBL/GenBank/DDBJ whole genome shotgun (WGS) entry which is preliminary data.</text>
</comment>
<dbReference type="SUPFAM" id="SSF50969">
    <property type="entry name" value="YVTN repeat-like/Quinoprotein amine dehydrogenase"/>
    <property type="match status" value="1"/>
</dbReference>
<evidence type="ECO:0000313" key="8">
    <source>
        <dbReference type="EMBL" id="PAA87625.1"/>
    </source>
</evidence>